<evidence type="ECO:0000256" key="1">
    <source>
        <dbReference type="ARBA" id="ARBA00002663"/>
    </source>
</evidence>
<evidence type="ECO:0000313" key="9">
    <source>
        <dbReference type="EMBL" id="PDH34483.1"/>
    </source>
</evidence>
<evidence type="ECO:0000256" key="5">
    <source>
        <dbReference type="ARBA" id="ARBA00022801"/>
    </source>
</evidence>
<gene>
    <name evidence="7 9" type="primary">rnpA</name>
    <name evidence="9" type="ORF">CNF02_03750</name>
</gene>
<dbReference type="GO" id="GO:0004526">
    <property type="term" value="F:ribonuclease P activity"/>
    <property type="evidence" value="ECO:0007669"/>
    <property type="project" value="UniProtKB-UniRule"/>
</dbReference>
<dbReference type="AlphaFoldDB" id="A0A2A5WDT7"/>
<keyword evidence="6 7" id="KW-0694">RNA-binding</keyword>
<evidence type="ECO:0000256" key="8">
    <source>
        <dbReference type="NCBIfam" id="TIGR00188"/>
    </source>
</evidence>
<evidence type="ECO:0000256" key="2">
    <source>
        <dbReference type="ARBA" id="ARBA00022694"/>
    </source>
</evidence>
<dbReference type="Gene3D" id="3.30.230.10">
    <property type="match status" value="1"/>
</dbReference>
<comment type="similarity">
    <text evidence="7">Belongs to the RnpA family.</text>
</comment>
<keyword evidence="3 7" id="KW-0540">Nuclease</keyword>
<evidence type="ECO:0000256" key="6">
    <source>
        <dbReference type="ARBA" id="ARBA00022884"/>
    </source>
</evidence>
<dbReference type="GO" id="GO:0001682">
    <property type="term" value="P:tRNA 5'-leader removal"/>
    <property type="evidence" value="ECO:0007669"/>
    <property type="project" value="UniProtKB-UniRule"/>
</dbReference>
<dbReference type="SUPFAM" id="SSF54211">
    <property type="entry name" value="Ribosomal protein S5 domain 2-like"/>
    <property type="match status" value="1"/>
</dbReference>
<dbReference type="InterPro" id="IPR014721">
    <property type="entry name" value="Ribsml_uS5_D2-typ_fold_subgr"/>
</dbReference>
<evidence type="ECO:0000313" key="10">
    <source>
        <dbReference type="Proteomes" id="UP000219329"/>
    </source>
</evidence>
<dbReference type="PANTHER" id="PTHR33992:SF1">
    <property type="entry name" value="RIBONUCLEASE P PROTEIN COMPONENT"/>
    <property type="match status" value="1"/>
</dbReference>
<dbReference type="Pfam" id="PF00825">
    <property type="entry name" value="Ribonuclease_P"/>
    <property type="match status" value="1"/>
</dbReference>
<dbReference type="PANTHER" id="PTHR33992">
    <property type="entry name" value="RIBONUCLEASE P PROTEIN COMPONENT"/>
    <property type="match status" value="1"/>
</dbReference>
<protein>
    <recommendedName>
        <fullName evidence="7 8">Ribonuclease P protein component</fullName>
        <shortName evidence="7">RNase P protein</shortName>
        <shortName evidence="7">RNaseP protein</shortName>
        <ecNumber evidence="7 8">3.1.26.5</ecNumber>
    </recommendedName>
    <alternativeName>
        <fullName evidence="7">Protein C5</fullName>
    </alternativeName>
</protein>
<dbReference type="Proteomes" id="UP000219329">
    <property type="component" value="Unassembled WGS sequence"/>
</dbReference>
<comment type="catalytic activity">
    <reaction evidence="7">
        <text>Endonucleolytic cleavage of RNA, removing 5'-extranucleotides from tRNA precursor.</text>
        <dbReference type="EC" id="3.1.26.5"/>
    </reaction>
</comment>
<keyword evidence="4 7" id="KW-0255">Endonuclease</keyword>
<evidence type="ECO:0000256" key="4">
    <source>
        <dbReference type="ARBA" id="ARBA00022759"/>
    </source>
</evidence>
<dbReference type="GO" id="GO:0042781">
    <property type="term" value="F:3'-tRNA processing endoribonuclease activity"/>
    <property type="evidence" value="ECO:0007669"/>
    <property type="project" value="TreeGrafter"/>
</dbReference>
<dbReference type="PROSITE" id="PS00648">
    <property type="entry name" value="RIBONUCLEASE_P"/>
    <property type="match status" value="1"/>
</dbReference>
<dbReference type="NCBIfam" id="TIGR00188">
    <property type="entry name" value="rnpA"/>
    <property type="match status" value="1"/>
</dbReference>
<evidence type="ECO:0000256" key="3">
    <source>
        <dbReference type="ARBA" id="ARBA00022722"/>
    </source>
</evidence>
<sequence>MAEFSFPKESRLLTAADYKVVFDNSQYKVSCRHFLMLATLSQHQTKRLGMVLAKKNIGKAAQRNRIKRQIRETFRHTNAQFPSLDVVVLARRDAAKLSKAQLSKFLNGLWVDLENKWVVKK</sequence>
<name>A0A2A5WDT7_9GAMM</name>
<comment type="function">
    <text evidence="1 7">RNaseP catalyzes the removal of the 5'-leader sequence from pre-tRNA to produce the mature 5'-terminus. It can also cleave other RNA substrates such as 4.5S RNA. The protein component plays an auxiliary but essential role in vivo by binding to the 5'-leader sequence and broadening the substrate specificity of the ribozyme.</text>
</comment>
<dbReference type="EC" id="3.1.26.5" evidence="7 8"/>
<keyword evidence="2 7" id="KW-0819">tRNA processing</keyword>
<dbReference type="InterPro" id="IPR020568">
    <property type="entry name" value="Ribosomal_Su5_D2-typ_SF"/>
</dbReference>
<evidence type="ECO:0000256" key="7">
    <source>
        <dbReference type="HAMAP-Rule" id="MF_00227"/>
    </source>
</evidence>
<dbReference type="EMBL" id="NTJZ01000003">
    <property type="protein sequence ID" value="PDH34483.1"/>
    <property type="molecule type" value="Genomic_DNA"/>
</dbReference>
<comment type="subunit">
    <text evidence="7">Consists of a catalytic RNA component (M1 or rnpB) and a protein subunit.</text>
</comment>
<dbReference type="HAMAP" id="MF_00227">
    <property type="entry name" value="RNase_P"/>
    <property type="match status" value="1"/>
</dbReference>
<reference evidence="9 10" key="1">
    <citation type="submission" date="2017-08" db="EMBL/GenBank/DDBJ databases">
        <title>Fine stratification of microbial communities through a metagenomic profile of the photic zone.</title>
        <authorList>
            <person name="Haro-Moreno J.M."/>
            <person name="Lopez-Perez M."/>
            <person name="De La Torre J."/>
            <person name="Picazo A."/>
            <person name="Camacho A."/>
            <person name="Rodriguez-Valera F."/>
        </authorList>
    </citation>
    <scope>NUCLEOTIDE SEQUENCE [LARGE SCALE GENOMIC DNA]</scope>
    <source>
        <strain evidence="9">MED-G28</strain>
    </source>
</reference>
<keyword evidence="5 7" id="KW-0378">Hydrolase</keyword>
<dbReference type="InterPro" id="IPR000100">
    <property type="entry name" value="RNase_P"/>
</dbReference>
<proteinExistence type="inferred from homology"/>
<dbReference type="GO" id="GO:0030677">
    <property type="term" value="C:ribonuclease P complex"/>
    <property type="evidence" value="ECO:0007669"/>
    <property type="project" value="TreeGrafter"/>
</dbReference>
<accession>A0A2A5WDT7</accession>
<dbReference type="GO" id="GO:0000049">
    <property type="term" value="F:tRNA binding"/>
    <property type="evidence" value="ECO:0007669"/>
    <property type="project" value="UniProtKB-UniRule"/>
</dbReference>
<comment type="caution">
    <text evidence="9">The sequence shown here is derived from an EMBL/GenBank/DDBJ whole genome shotgun (WGS) entry which is preliminary data.</text>
</comment>
<organism evidence="9 10">
    <name type="scientific">OM182 bacterium MED-G28</name>
    <dbReference type="NCBI Taxonomy" id="1986256"/>
    <lineage>
        <taxon>Bacteria</taxon>
        <taxon>Pseudomonadati</taxon>
        <taxon>Pseudomonadota</taxon>
        <taxon>Gammaproteobacteria</taxon>
        <taxon>OMG group</taxon>
        <taxon>OM182 clade</taxon>
    </lineage>
</organism>
<dbReference type="InterPro" id="IPR020539">
    <property type="entry name" value="RNase_P_CS"/>
</dbReference>